<gene>
    <name evidence="2" type="ORF">MTY_0069</name>
</gene>
<organism evidence="2">
    <name type="scientific">Moorella thermoacetica Y72</name>
    <dbReference type="NCBI Taxonomy" id="1325331"/>
    <lineage>
        <taxon>Bacteria</taxon>
        <taxon>Bacillati</taxon>
        <taxon>Bacillota</taxon>
        <taxon>Clostridia</taxon>
        <taxon>Neomoorellales</taxon>
        <taxon>Neomoorellaceae</taxon>
        <taxon>Neomoorella</taxon>
    </lineage>
</organism>
<dbReference type="InterPro" id="IPR025457">
    <property type="entry name" value="DUF4277"/>
</dbReference>
<protein>
    <submittedName>
        <fullName evidence="2">Transposase</fullName>
    </submittedName>
</protein>
<accession>A0A0S6U7Q5</accession>
<name>A0A0S6U7Q5_NEOTH</name>
<dbReference type="PANTHER" id="PTHR34614">
    <property type="match status" value="1"/>
</dbReference>
<dbReference type="NCBIfam" id="NF033559">
    <property type="entry name" value="transpos_IS1634"/>
    <property type="match status" value="1"/>
</dbReference>
<dbReference type="EMBL" id="DF238840">
    <property type="protein sequence ID" value="GAF24741.1"/>
    <property type="molecule type" value="Genomic_DNA"/>
</dbReference>
<dbReference type="PANTHER" id="PTHR34614:SF2">
    <property type="entry name" value="TRANSPOSASE IS4-LIKE DOMAIN-CONTAINING PROTEIN"/>
    <property type="match status" value="1"/>
</dbReference>
<dbReference type="Proteomes" id="UP000063718">
    <property type="component" value="Unassembled WGS sequence"/>
</dbReference>
<evidence type="ECO:0000313" key="2">
    <source>
        <dbReference type="EMBL" id="GAF24741.1"/>
    </source>
</evidence>
<sequence length="180" mass="20307">MERFYENQDLEVLFGAEQQVRPEDLNDDALGRALDKLFTSGQLKKLFSSIALTAAATHNVPIEGIHVDTTSISVHGAYEGEGDLDITFGFSKDHRPNLKQFLIGLTVNRDGLPILAQSLDGNSSDKSWYPRLSRKQKDWTQYKYDLAKNAELKVVNNELITSTKEEALKYLKEMQDVCNP</sequence>
<reference evidence="2" key="1">
    <citation type="journal article" date="2014" name="Gene">
        <title>Genome-guided analysis of transformation efficiency and carbon dioxide assimilation by Moorella thermoacetica Y72.</title>
        <authorList>
            <person name="Tsukahara K."/>
            <person name="Kita A."/>
            <person name="Nakashimada Y."/>
            <person name="Hoshino T."/>
            <person name="Murakami K."/>
        </authorList>
    </citation>
    <scope>NUCLEOTIDE SEQUENCE [LARGE SCALE GENOMIC DNA]</scope>
    <source>
        <strain evidence="2">Y72</strain>
    </source>
</reference>
<dbReference type="InterPro" id="IPR047654">
    <property type="entry name" value="IS1634_transpos"/>
</dbReference>
<proteinExistence type="predicted"/>
<dbReference type="AlphaFoldDB" id="A0A0S6U7Q5"/>
<evidence type="ECO:0000259" key="1">
    <source>
        <dbReference type="Pfam" id="PF14104"/>
    </source>
</evidence>
<feature type="domain" description="DUF4277" evidence="1">
    <location>
        <begin position="1"/>
        <end position="52"/>
    </location>
</feature>
<dbReference type="Pfam" id="PF14104">
    <property type="entry name" value="DUF4277"/>
    <property type="match status" value="1"/>
</dbReference>